<dbReference type="RefSeq" id="WP_090619811.1">
    <property type="nucleotide sequence ID" value="NZ_FOFD01000004.1"/>
</dbReference>
<dbReference type="Proteomes" id="UP000199114">
    <property type="component" value="Unassembled WGS sequence"/>
</dbReference>
<dbReference type="STRING" id="1186196.SAMN04489841_3562"/>
<evidence type="ECO:0000313" key="3">
    <source>
        <dbReference type="Proteomes" id="UP000199114"/>
    </source>
</evidence>
<dbReference type="InterPro" id="IPR036388">
    <property type="entry name" value="WH-like_DNA-bd_sf"/>
</dbReference>
<gene>
    <name evidence="2" type="ORF">SAMN04489841_3562</name>
</gene>
<feature type="region of interest" description="Disordered" evidence="1">
    <location>
        <begin position="91"/>
        <end position="123"/>
    </location>
</feature>
<dbReference type="SUPFAM" id="SSF46785">
    <property type="entry name" value="Winged helix' DNA-binding domain"/>
    <property type="match status" value="1"/>
</dbReference>
<dbReference type="EMBL" id="FOFD01000004">
    <property type="protein sequence ID" value="SER28983.1"/>
    <property type="molecule type" value="Genomic_DNA"/>
</dbReference>
<evidence type="ECO:0000313" key="2">
    <source>
        <dbReference type="EMBL" id="SER28983.1"/>
    </source>
</evidence>
<dbReference type="OrthoDB" id="195563at2157"/>
<feature type="compositionally biased region" description="Basic and acidic residues" evidence="1">
    <location>
        <begin position="103"/>
        <end position="123"/>
    </location>
</feature>
<sequence length="123" mass="13936">MPIDIDTFERETEFEEERTQAERVFSFLVSNDDKAFRRGEIADSTGIEPNAVSAVLSRLKERNLVRHKPPYWAAGDPDRIRSATDLSRSLDSLNEQLGTEEMDAWREAGADEQHPGERGTDGK</sequence>
<accession>A0A1H9N0W2</accession>
<name>A0A1H9N0W2_9EURY</name>
<reference evidence="3" key="1">
    <citation type="submission" date="2016-10" db="EMBL/GenBank/DDBJ databases">
        <authorList>
            <person name="Varghese N."/>
            <person name="Submissions S."/>
        </authorList>
    </citation>
    <scope>NUCLEOTIDE SEQUENCE [LARGE SCALE GENOMIC DNA]</scope>
    <source>
        <strain evidence="3">DSM 25055</strain>
    </source>
</reference>
<organism evidence="2 3">
    <name type="scientific">Natrinema salaciae</name>
    <dbReference type="NCBI Taxonomy" id="1186196"/>
    <lineage>
        <taxon>Archaea</taxon>
        <taxon>Methanobacteriati</taxon>
        <taxon>Methanobacteriota</taxon>
        <taxon>Stenosarchaea group</taxon>
        <taxon>Halobacteria</taxon>
        <taxon>Halobacteriales</taxon>
        <taxon>Natrialbaceae</taxon>
        <taxon>Natrinema</taxon>
    </lineage>
</organism>
<dbReference type="InterPro" id="IPR036390">
    <property type="entry name" value="WH_DNA-bd_sf"/>
</dbReference>
<evidence type="ECO:0000256" key="1">
    <source>
        <dbReference type="SAM" id="MobiDB-lite"/>
    </source>
</evidence>
<dbReference type="Gene3D" id="1.10.10.10">
    <property type="entry name" value="Winged helix-like DNA-binding domain superfamily/Winged helix DNA-binding domain"/>
    <property type="match status" value="1"/>
</dbReference>
<proteinExistence type="predicted"/>
<dbReference type="AlphaFoldDB" id="A0A1H9N0W2"/>
<protein>
    <recommendedName>
        <fullName evidence="4">MarR family protein</fullName>
    </recommendedName>
</protein>
<keyword evidence="3" id="KW-1185">Reference proteome</keyword>
<evidence type="ECO:0008006" key="4">
    <source>
        <dbReference type="Google" id="ProtNLM"/>
    </source>
</evidence>